<protein>
    <submittedName>
        <fullName evidence="1">Uncharacterized protein</fullName>
    </submittedName>
</protein>
<reference evidence="1 2" key="1">
    <citation type="submission" date="2017-08" db="EMBL/GenBank/DDBJ databases">
        <authorList>
            <person name="de Groot N.N."/>
        </authorList>
    </citation>
    <scope>NUCLEOTIDE SEQUENCE [LARGE SCALE GENOMIC DNA]</scope>
    <source>
        <strain evidence="1 2">JC228</strain>
    </source>
</reference>
<sequence>METHVEKALSEWKKEINTLLDGIDKEYEETKSELQVYSYKYNITKQVVQSTVNEELIRSIREQYQKPFEKKFNELKGSIKELEERKKVYQMFIDKIDRVFEKGDESTPAFRNDTY</sequence>
<dbReference type="RefSeq" id="WP_097160823.1">
    <property type="nucleotide sequence ID" value="NZ_JBEPMQ010000024.1"/>
</dbReference>
<gene>
    <name evidence="1" type="ORF">SAMN05877753_1191</name>
</gene>
<dbReference type="OrthoDB" id="2906801at2"/>
<dbReference type="AlphaFoldDB" id="A0A285D979"/>
<accession>A0A285D979</accession>
<organism evidence="1 2">
    <name type="scientific">Bacillus oleivorans</name>
    <dbReference type="NCBI Taxonomy" id="1448271"/>
    <lineage>
        <taxon>Bacteria</taxon>
        <taxon>Bacillati</taxon>
        <taxon>Bacillota</taxon>
        <taxon>Bacilli</taxon>
        <taxon>Bacillales</taxon>
        <taxon>Bacillaceae</taxon>
        <taxon>Bacillus</taxon>
    </lineage>
</organism>
<dbReference type="EMBL" id="OAOP01000019">
    <property type="protein sequence ID" value="SNX75818.1"/>
    <property type="molecule type" value="Genomic_DNA"/>
</dbReference>
<evidence type="ECO:0000313" key="2">
    <source>
        <dbReference type="Proteomes" id="UP000219546"/>
    </source>
</evidence>
<proteinExistence type="predicted"/>
<name>A0A285D979_9BACI</name>
<dbReference type="Proteomes" id="UP000219546">
    <property type="component" value="Unassembled WGS sequence"/>
</dbReference>
<evidence type="ECO:0000313" key="1">
    <source>
        <dbReference type="EMBL" id="SNX75818.1"/>
    </source>
</evidence>
<keyword evidence="2" id="KW-1185">Reference proteome</keyword>